<dbReference type="SUPFAM" id="SSF54373">
    <property type="entry name" value="FAD-linked reductases, C-terminal domain"/>
    <property type="match status" value="1"/>
</dbReference>
<evidence type="ECO:0000313" key="4">
    <source>
        <dbReference type="EMBL" id="OWP05707.1"/>
    </source>
</evidence>
<comment type="caution">
    <text evidence="4">The sequence shown here is derived from an EMBL/GenBank/DDBJ whole genome shotgun (WGS) entry which is preliminary data.</text>
</comment>
<dbReference type="AlphaFoldDB" id="A0A218ZCE8"/>
<dbReference type="Gene3D" id="3.50.50.60">
    <property type="entry name" value="FAD/NAD(P)-binding domain"/>
    <property type="match status" value="1"/>
</dbReference>
<keyword evidence="2" id="KW-0560">Oxidoreductase</keyword>
<comment type="similarity">
    <text evidence="1">Belongs to the paxM FAD-dependent monooxygenase family.</text>
</comment>
<reference evidence="4 5" key="1">
    <citation type="submission" date="2017-04" db="EMBL/GenBank/DDBJ databases">
        <title>Draft genome sequence of Marssonina coronaria NL1: causal agent of apple blotch.</title>
        <authorList>
            <person name="Cheng Q."/>
        </authorList>
    </citation>
    <scope>NUCLEOTIDE SEQUENCE [LARGE SCALE GENOMIC DNA]</scope>
    <source>
        <strain evidence="4 5">NL1</strain>
    </source>
</reference>
<evidence type="ECO:0000313" key="5">
    <source>
        <dbReference type="Proteomes" id="UP000242519"/>
    </source>
</evidence>
<sequence length="256" mass="28445">MAIFANPGLRQRITRDQVENDRELVELMDSQRVVRWIGEKRHLIAYPISNNTIYSISATQPDVTFAAGPSETYTTKGLKPAMLSVFADFCPKIQRLLNLVPDGEVCEWKLRVHALLPTWIHGSVALVGDACHPTLPHLVQGGAQAIENAEVLVWFGKLPDFSAETINKTLRVYEKMRKGRAEMLVDWAAASSRDLHLGNGAAKEKRDWQFEALTEGGGKAARVPDNWADADAQRIVYGVDVVKIAREPFENILASA</sequence>
<gene>
    <name evidence="4" type="ORF">B2J93_1756</name>
</gene>
<dbReference type="STRING" id="503106.A0A218ZCE8"/>
<dbReference type="InParanoid" id="A0A218ZCE8"/>
<dbReference type="GO" id="GO:0004497">
    <property type="term" value="F:monooxygenase activity"/>
    <property type="evidence" value="ECO:0007669"/>
    <property type="project" value="UniProtKB-KW"/>
</dbReference>
<dbReference type="Proteomes" id="UP000242519">
    <property type="component" value="Unassembled WGS sequence"/>
</dbReference>
<name>A0A218ZCE8_9HELO</name>
<accession>A0A218ZCE8</accession>
<dbReference type="OrthoDB" id="1878542at2759"/>
<proteinExistence type="inferred from homology"/>
<keyword evidence="5" id="KW-1185">Reference proteome</keyword>
<evidence type="ECO:0008006" key="6">
    <source>
        <dbReference type="Google" id="ProtNLM"/>
    </source>
</evidence>
<keyword evidence="3" id="KW-0503">Monooxygenase</keyword>
<protein>
    <recommendedName>
        <fullName evidence="6">FAD-binding domain-containing protein</fullName>
    </recommendedName>
</protein>
<dbReference type="SUPFAM" id="SSF51905">
    <property type="entry name" value="FAD/NAD(P)-binding domain"/>
    <property type="match status" value="1"/>
</dbReference>
<evidence type="ECO:0000256" key="3">
    <source>
        <dbReference type="ARBA" id="ARBA00023033"/>
    </source>
</evidence>
<dbReference type="PANTHER" id="PTHR13789:SF147">
    <property type="entry name" value="PUTATIVE (AFU_ORTHOLOGUE AFUA_2G01950)-RELATED"/>
    <property type="match status" value="1"/>
</dbReference>
<dbReference type="EMBL" id="MZNU01000061">
    <property type="protein sequence ID" value="OWP05707.1"/>
    <property type="molecule type" value="Genomic_DNA"/>
</dbReference>
<evidence type="ECO:0000256" key="1">
    <source>
        <dbReference type="ARBA" id="ARBA00007992"/>
    </source>
</evidence>
<organism evidence="4 5">
    <name type="scientific">Diplocarpon coronariae</name>
    <dbReference type="NCBI Taxonomy" id="2795749"/>
    <lineage>
        <taxon>Eukaryota</taxon>
        <taxon>Fungi</taxon>
        <taxon>Dikarya</taxon>
        <taxon>Ascomycota</taxon>
        <taxon>Pezizomycotina</taxon>
        <taxon>Leotiomycetes</taxon>
        <taxon>Helotiales</taxon>
        <taxon>Drepanopezizaceae</taxon>
        <taxon>Diplocarpon</taxon>
    </lineage>
</organism>
<evidence type="ECO:0000256" key="2">
    <source>
        <dbReference type="ARBA" id="ARBA00023002"/>
    </source>
</evidence>
<dbReference type="InterPro" id="IPR036188">
    <property type="entry name" value="FAD/NAD-bd_sf"/>
</dbReference>
<dbReference type="PANTHER" id="PTHR13789">
    <property type="entry name" value="MONOOXYGENASE"/>
    <property type="match status" value="1"/>
</dbReference>
<dbReference type="InterPro" id="IPR050493">
    <property type="entry name" value="FAD-dep_Monooxygenase_BioMet"/>
</dbReference>